<keyword evidence="2" id="KW-1185">Reference proteome</keyword>
<reference evidence="1" key="1">
    <citation type="journal article" date="2020" name="bioRxiv">
        <title>Historical genomics reveals the evolutionary mechanisms behind multiple outbreaks of the host-specific coffee wilt pathogen Fusarium xylarioides.</title>
        <authorList>
            <person name="Peck D."/>
            <person name="Nowell R.W."/>
            <person name="Flood J."/>
            <person name="Ryan M.J."/>
            <person name="Barraclough T.G."/>
        </authorList>
    </citation>
    <scope>NUCLEOTIDE SEQUENCE</scope>
    <source>
        <strain evidence="1">IMI 127659i</strain>
    </source>
</reference>
<name>A0A9P7L0T0_9HYPO</name>
<dbReference type="EMBL" id="JADFTT010000237">
    <property type="protein sequence ID" value="KAG5764645.1"/>
    <property type="molecule type" value="Genomic_DNA"/>
</dbReference>
<proteinExistence type="predicted"/>
<comment type="caution">
    <text evidence="1">The sequence shown here is derived from an EMBL/GenBank/DDBJ whole genome shotgun (WGS) entry which is preliminary data.</text>
</comment>
<accession>A0A9P7L0T0</accession>
<sequence length="150" mass="17531">MGLPTLTNLYLMAMRGSSKDYLEGYQKNWESAKFLFSLLSVLARFHEECEEENDWPVEWVDAAAVTFFFETTVVAWFEELTDHQKVTIEELASYMGARFTVDHDSDAAVEEHQNLLRKWFHSMDSITGNDQWLEEYKDRVSIAQAFNWVG</sequence>
<gene>
    <name evidence="1" type="ORF">H9Q72_007250</name>
</gene>
<reference evidence="1" key="2">
    <citation type="submission" date="2020-10" db="EMBL/GenBank/DDBJ databases">
        <authorList>
            <person name="Peck L.D."/>
            <person name="Nowell R.W."/>
            <person name="Flood J."/>
            <person name="Ryan M.J."/>
            <person name="Barraclough T.G."/>
        </authorList>
    </citation>
    <scope>NUCLEOTIDE SEQUENCE</scope>
    <source>
        <strain evidence="1">IMI 127659i</strain>
    </source>
</reference>
<dbReference type="OrthoDB" id="5089671at2759"/>
<evidence type="ECO:0000313" key="1">
    <source>
        <dbReference type="EMBL" id="KAG5764645.1"/>
    </source>
</evidence>
<protein>
    <submittedName>
        <fullName evidence="1">Uncharacterized protein</fullName>
    </submittedName>
</protein>
<dbReference type="AlphaFoldDB" id="A0A9P7L0T0"/>
<dbReference type="Proteomes" id="UP000750502">
    <property type="component" value="Unassembled WGS sequence"/>
</dbReference>
<evidence type="ECO:0000313" key="2">
    <source>
        <dbReference type="Proteomes" id="UP000750502"/>
    </source>
</evidence>
<organism evidence="1 2">
    <name type="scientific">Fusarium xylarioides</name>
    <dbReference type="NCBI Taxonomy" id="221167"/>
    <lineage>
        <taxon>Eukaryota</taxon>
        <taxon>Fungi</taxon>
        <taxon>Dikarya</taxon>
        <taxon>Ascomycota</taxon>
        <taxon>Pezizomycotina</taxon>
        <taxon>Sordariomycetes</taxon>
        <taxon>Hypocreomycetidae</taxon>
        <taxon>Hypocreales</taxon>
        <taxon>Nectriaceae</taxon>
        <taxon>Fusarium</taxon>
        <taxon>Fusarium fujikuroi species complex</taxon>
    </lineage>
</organism>